<gene>
    <name evidence="2" type="ORF">DPMN_048283</name>
</gene>
<reference evidence="2" key="2">
    <citation type="submission" date="2020-11" db="EMBL/GenBank/DDBJ databases">
        <authorList>
            <person name="McCartney M.A."/>
            <person name="Auch B."/>
            <person name="Kono T."/>
            <person name="Mallez S."/>
            <person name="Becker A."/>
            <person name="Gohl D.M."/>
            <person name="Silverstein K.A.T."/>
            <person name="Koren S."/>
            <person name="Bechman K.B."/>
            <person name="Herman A."/>
            <person name="Abrahante J.E."/>
            <person name="Garbe J."/>
        </authorList>
    </citation>
    <scope>NUCLEOTIDE SEQUENCE</scope>
    <source>
        <strain evidence="2">Duluth1</strain>
        <tissue evidence="2">Whole animal</tissue>
    </source>
</reference>
<feature type="compositionally biased region" description="Polar residues" evidence="1">
    <location>
        <begin position="48"/>
        <end position="61"/>
    </location>
</feature>
<dbReference type="Proteomes" id="UP000828390">
    <property type="component" value="Unassembled WGS sequence"/>
</dbReference>
<organism evidence="2 3">
    <name type="scientific">Dreissena polymorpha</name>
    <name type="common">Zebra mussel</name>
    <name type="synonym">Mytilus polymorpha</name>
    <dbReference type="NCBI Taxonomy" id="45954"/>
    <lineage>
        <taxon>Eukaryota</taxon>
        <taxon>Metazoa</taxon>
        <taxon>Spiralia</taxon>
        <taxon>Lophotrochozoa</taxon>
        <taxon>Mollusca</taxon>
        <taxon>Bivalvia</taxon>
        <taxon>Autobranchia</taxon>
        <taxon>Heteroconchia</taxon>
        <taxon>Euheterodonta</taxon>
        <taxon>Imparidentia</taxon>
        <taxon>Neoheterodontei</taxon>
        <taxon>Myida</taxon>
        <taxon>Dreissenoidea</taxon>
        <taxon>Dreissenidae</taxon>
        <taxon>Dreissena</taxon>
    </lineage>
</organism>
<dbReference type="AlphaFoldDB" id="A0A9D4DD34"/>
<dbReference type="EMBL" id="JAIWYP010000011">
    <property type="protein sequence ID" value="KAH3741558.1"/>
    <property type="molecule type" value="Genomic_DNA"/>
</dbReference>
<feature type="region of interest" description="Disordered" evidence="1">
    <location>
        <begin position="35"/>
        <end position="61"/>
    </location>
</feature>
<proteinExistence type="predicted"/>
<evidence type="ECO:0000313" key="2">
    <source>
        <dbReference type="EMBL" id="KAH3741558.1"/>
    </source>
</evidence>
<protein>
    <submittedName>
        <fullName evidence="2">Uncharacterized protein</fullName>
    </submittedName>
</protein>
<evidence type="ECO:0000313" key="3">
    <source>
        <dbReference type="Proteomes" id="UP000828390"/>
    </source>
</evidence>
<accession>A0A9D4DD34</accession>
<reference evidence="2" key="1">
    <citation type="journal article" date="2019" name="bioRxiv">
        <title>The Genome of the Zebra Mussel, Dreissena polymorpha: A Resource for Invasive Species Research.</title>
        <authorList>
            <person name="McCartney M.A."/>
            <person name="Auch B."/>
            <person name="Kono T."/>
            <person name="Mallez S."/>
            <person name="Zhang Y."/>
            <person name="Obille A."/>
            <person name="Becker A."/>
            <person name="Abrahante J.E."/>
            <person name="Garbe J."/>
            <person name="Badalamenti J.P."/>
            <person name="Herman A."/>
            <person name="Mangelson H."/>
            <person name="Liachko I."/>
            <person name="Sullivan S."/>
            <person name="Sone E.D."/>
            <person name="Koren S."/>
            <person name="Silverstein K.A.T."/>
            <person name="Beckman K.B."/>
            <person name="Gohl D.M."/>
        </authorList>
    </citation>
    <scope>NUCLEOTIDE SEQUENCE</scope>
    <source>
        <strain evidence="2">Duluth1</strain>
        <tissue evidence="2">Whole animal</tissue>
    </source>
</reference>
<comment type="caution">
    <text evidence="2">The sequence shown here is derived from an EMBL/GenBank/DDBJ whole genome shotgun (WGS) entry which is preliminary data.</text>
</comment>
<name>A0A9D4DD34_DREPO</name>
<keyword evidence="3" id="KW-1185">Reference proteome</keyword>
<evidence type="ECO:0000256" key="1">
    <source>
        <dbReference type="SAM" id="MobiDB-lite"/>
    </source>
</evidence>
<feature type="compositionally biased region" description="Low complexity" evidence="1">
    <location>
        <begin position="35"/>
        <end position="47"/>
    </location>
</feature>
<sequence>MERVADNKEVCVPWNWFSCVLSKYNIFATSSGNIARTSSQSRARTSSGNRAATSSQKAHLHTKNNIAASKRQLVAATEPQHCGNLAANSCHRA</sequence>